<gene>
    <name evidence="2" type="ORF">HLI_17185</name>
</gene>
<dbReference type="SUPFAM" id="SSF52833">
    <property type="entry name" value="Thioredoxin-like"/>
    <property type="match status" value="1"/>
</dbReference>
<organism evidence="2 3">
    <name type="scientific">Halobacillus litoralis</name>
    <dbReference type="NCBI Taxonomy" id="45668"/>
    <lineage>
        <taxon>Bacteria</taxon>
        <taxon>Bacillati</taxon>
        <taxon>Bacillota</taxon>
        <taxon>Bacilli</taxon>
        <taxon>Bacillales</taxon>
        <taxon>Bacillaceae</taxon>
        <taxon>Halobacillus</taxon>
    </lineage>
</organism>
<dbReference type="AlphaFoldDB" id="A0A410MJ28"/>
<reference evidence="2 3" key="1">
    <citation type="submission" date="2018-01" db="EMBL/GenBank/DDBJ databases">
        <title>The whole genome sequencing and assembly of Halobacillus litoralis ERB031 strain.</title>
        <authorList>
            <person name="Lee S.-J."/>
            <person name="Park M.-K."/>
            <person name="Kim J.-Y."/>
            <person name="Lee Y.-J."/>
            <person name="Yi H."/>
            <person name="Bahn Y.-S."/>
            <person name="Kim J.F."/>
            <person name="Lee D.-W."/>
        </authorList>
    </citation>
    <scope>NUCLEOTIDE SEQUENCE [LARGE SCALE GENOMIC DNA]</scope>
    <source>
        <strain evidence="2 3">ERB 031</strain>
    </source>
</reference>
<dbReference type="CDD" id="cd02947">
    <property type="entry name" value="TRX_family"/>
    <property type="match status" value="1"/>
</dbReference>
<dbReference type="KEGG" id="hli:HLI_17185"/>
<dbReference type="Gene3D" id="3.40.30.10">
    <property type="entry name" value="Glutaredoxin"/>
    <property type="match status" value="1"/>
</dbReference>
<dbReference type="EMBL" id="CP026118">
    <property type="protein sequence ID" value="QAS54690.1"/>
    <property type="molecule type" value="Genomic_DNA"/>
</dbReference>
<dbReference type="InterPro" id="IPR013766">
    <property type="entry name" value="Thioredoxin_domain"/>
</dbReference>
<dbReference type="InterPro" id="IPR036249">
    <property type="entry name" value="Thioredoxin-like_sf"/>
</dbReference>
<evidence type="ECO:0000259" key="1">
    <source>
        <dbReference type="Pfam" id="PF00085"/>
    </source>
</evidence>
<proteinExistence type="predicted"/>
<evidence type="ECO:0000313" key="2">
    <source>
        <dbReference type="EMBL" id="QAS54690.1"/>
    </source>
</evidence>
<name>A0A410MJ28_9BACI</name>
<accession>A0A410MJ28</accession>
<protein>
    <submittedName>
        <fullName evidence="2">Thioredoxin</fullName>
    </submittedName>
</protein>
<dbReference type="OrthoDB" id="5784238at2"/>
<sequence length="92" mass="10657">MIRADRITLTFVQSPFCGTCHLAKKMLSTLEALYEKDIFQEMNASLHSSLMEHFKIKSVPCLLVTREGKVIEKIYAFHSVPFMRDKISNYVE</sequence>
<dbReference type="Pfam" id="PF00085">
    <property type="entry name" value="Thioredoxin"/>
    <property type="match status" value="1"/>
</dbReference>
<dbReference type="Proteomes" id="UP000287756">
    <property type="component" value="Chromosome"/>
</dbReference>
<evidence type="ECO:0000313" key="3">
    <source>
        <dbReference type="Proteomes" id="UP000287756"/>
    </source>
</evidence>
<feature type="domain" description="Thioredoxin" evidence="1">
    <location>
        <begin position="12"/>
        <end position="74"/>
    </location>
</feature>